<dbReference type="EMBL" id="MFNF01000001">
    <property type="protein sequence ID" value="OGH05027.1"/>
    <property type="molecule type" value="Genomic_DNA"/>
</dbReference>
<sequence length="70" mass="8012">MRARRDGRFLEKLGTYAPGAKDLQLNKERVQYWLDNGAMTSETVNRLLIAEGFKIERVEFLAKTAVPKEA</sequence>
<name>A0A1F6H3S9_9PROT</name>
<dbReference type="GO" id="GO:0003735">
    <property type="term" value="F:structural constituent of ribosome"/>
    <property type="evidence" value="ECO:0007669"/>
    <property type="project" value="InterPro"/>
</dbReference>
<organism evidence="4 5">
    <name type="scientific">Candidatus Lambdaproteobacteria bacterium RIFOXYD2_FULL_56_26</name>
    <dbReference type="NCBI Taxonomy" id="1817773"/>
    <lineage>
        <taxon>Bacteria</taxon>
        <taxon>Pseudomonadati</taxon>
        <taxon>Pseudomonadota</taxon>
        <taxon>Candidatus Lambdaproteobacteria</taxon>
    </lineage>
</organism>
<evidence type="ECO:0000313" key="5">
    <source>
        <dbReference type="Proteomes" id="UP000177583"/>
    </source>
</evidence>
<dbReference type="InterPro" id="IPR000307">
    <property type="entry name" value="Ribosomal_bS16"/>
</dbReference>
<evidence type="ECO:0000256" key="2">
    <source>
        <dbReference type="ARBA" id="ARBA00023274"/>
    </source>
</evidence>
<dbReference type="PANTHER" id="PTHR12919:SF20">
    <property type="entry name" value="SMALL RIBOSOMAL SUBUNIT PROTEIN BS16M"/>
    <property type="match status" value="1"/>
</dbReference>
<comment type="caution">
    <text evidence="4">The sequence shown here is derived from an EMBL/GenBank/DDBJ whole genome shotgun (WGS) entry which is preliminary data.</text>
</comment>
<gene>
    <name evidence="4" type="ORF">A2557_08630</name>
</gene>
<evidence type="ECO:0000256" key="3">
    <source>
        <dbReference type="ARBA" id="ARBA00035310"/>
    </source>
</evidence>
<dbReference type="GO" id="GO:0006412">
    <property type="term" value="P:translation"/>
    <property type="evidence" value="ECO:0007669"/>
    <property type="project" value="InterPro"/>
</dbReference>
<dbReference type="NCBIfam" id="TIGR00002">
    <property type="entry name" value="S16"/>
    <property type="match status" value="1"/>
</dbReference>
<dbReference type="Pfam" id="PF00886">
    <property type="entry name" value="Ribosomal_S16"/>
    <property type="match status" value="1"/>
</dbReference>
<dbReference type="GO" id="GO:0005737">
    <property type="term" value="C:cytoplasm"/>
    <property type="evidence" value="ECO:0007669"/>
    <property type="project" value="UniProtKB-ARBA"/>
</dbReference>
<dbReference type="InterPro" id="IPR023803">
    <property type="entry name" value="Ribosomal_bS16_dom_sf"/>
</dbReference>
<keyword evidence="2" id="KW-0687">Ribonucleoprotein</keyword>
<keyword evidence="1 4" id="KW-0689">Ribosomal protein</keyword>
<dbReference type="SUPFAM" id="SSF54565">
    <property type="entry name" value="Ribosomal protein S16"/>
    <property type="match status" value="1"/>
</dbReference>
<accession>A0A1F6H3S9</accession>
<dbReference type="PANTHER" id="PTHR12919">
    <property type="entry name" value="30S RIBOSOMAL PROTEIN S16"/>
    <property type="match status" value="1"/>
</dbReference>
<dbReference type="Gene3D" id="3.30.1320.10">
    <property type="match status" value="1"/>
</dbReference>
<protein>
    <recommendedName>
        <fullName evidence="3">30S ribosomal protein S16</fullName>
    </recommendedName>
</protein>
<dbReference type="AlphaFoldDB" id="A0A1F6H3S9"/>
<reference evidence="4 5" key="1">
    <citation type="journal article" date="2016" name="Nat. Commun.">
        <title>Thousands of microbial genomes shed light on interconnected biogeochemical processes in an aquifer system.</title>
        <authorList>
            <person name="Anantharaman K."/>
            <person name="Brown C.T."/>
            <person name="Hug L.A."/>
            <person name="Sharon I."/>
            <person name="Castelle C.J."/>
            <person name="Probst A.J."/>
            <person name="Thomas B.C."/>
            <person name="Singh A."/>
            <person name="Wilkins M.J."/>
            <person name="Karaoz U."/>
            <person name="Brodie E.L."/>
            <person name="Williams K.H."/>
            <person name="Hubbard S.S."/>
            <person name="Banfield J.F."/>
        </authorList>
    </citation>
    <scope>NUCLEOTIDE SEQUENCE [LARGE SCALE GENOMIC DNA]</scope>
</reference>
<dbReference type="GO" id="GO:0015935">
    <property type="term" value="C:small ribosomal subunit"/>
    <property type="evidence" value="ECO:0007669"/>
    <property type="project" value="TreeGrafter"/>
</dbReference>
<evidence type="ECO:0000313" key="4">
    <source>
        <dbReference type="EMBL" id="OGH05027.1"/>
    </source>
</evidence>
<proteinExistence type="predicted"/>
<dbReference type="Proteomes" id="UP000177583">
    <property type="component" value="Unassembled WGS sequence"/>
</dbReference>
<evidence type="ECO:0000256" key="1">
    <source>
        <dbReference type="ARBA" id="ARBA00022980"/>
    </source>
</evidence>